<name>A0ABW5Z4W1_9FLAO</name>
<evidence type="ECO:0000313" key="1">
    <source>
        <dbReference type="EMBL" id="MFD2907526.1"/>
    </source>
</evidence>
<dbReference type="EMBL" id="JBHUOL010000006">
    <property type="protein sequence ID" value="MFD2907526.1"/>
    <property type="molecule type" value="Genomic_DNA"/>
</dbReference>
<gene>
    <name evidence="1" type="ORF">ACFSX9_02140</name>
</gene>
<reference evidence="2" key="1">
    <citation type="journal article" date="2019" name="Int. J. Syst. Evol. Microbiol.">
        <title>The Global Catalogue of Microorganisms (GCM) 10K type strain sequencing project: providing services to taxonomists for standard genome sequencing and annotation.</title>
        <authorList>
            <consortium name="The Broad Institute Genomics Platform"/>
            <consortium name="The Broad Institute Genome Sequencing Center for Infectious Disease"/>
            <person name="Wu L."/>
            <person name="Ma J."/>
        </authorList>
    </citation>
    <scope>NUCLEOTIDE SEQUENCE [LARGE SCALE GENOMIC DNA]</scope>
    <source>
        <strain evidence="2">KCTC 52644</strain>
    </source>
</reference>
<protein>
    <submittedName>
        <fullName evidence="1">Type IV toxin-antitoxin system AbiEi family antitoxin</fullName>
    </submittedName>
</protein>
<dbReference type="InterPro" id="IPR019238">
    <property type="entry name" value="AbiEi_2"/>
</dbReference>
<keyword evidence="2" id="KW-1185">Reference proteome</keyword>
<accession>A0ABW5Z4W1</accession>
<organism evidence="1 2">
    <name type="scientific">Flavobacterium ardleyense</name>
    <dbReference type="NCBI Taxonomy" id="2038737"/>
    <lineage>
        <taxon>Bacteria</taxon>
        <taxon>Pseudomonadati</taxon>
        <taxon>Bacteroidota</taxon>
        <taxon>Flavobacteriia</taxon>
        <taxon>Flavobacteriales</taxon>
        <taxon>Flavobacteriaceae</taxon>
        <taxon>Flavobacterium</taxon>
    </lineage>
</organism>
<dbReference type="RefSeq" id="WP_379803799.1">
    <property type="nucleotide sequence ID" value="NZ_JBHUOL010000006.1"/>
</dbReference>
<sequence>MTEDEIINQALINLEKLHGIKGRWTFNGPNELDGCLKLVINNNEFVLNAEIKKELRSQTLETLLNYNIQYNPFIIIAARIFPKIKTQLQQNNIAYLEANGNIYFNKENQLLWIDTNQPIKMEEKYRNRAYTKTGLKVVFAFLNNNQLIHQPYRYIAEVANTAVGNVTNIIKGLKEEGFVMQLNKNEIIFKNKKELLEKWTNAYEHTLKPTLKVGNFAFVNENNFYEWKNINLKETTVWGGEPAADLITNHLRPEKLTLYTTETQNELMRNYRLVPEKNGNVEVYKKFWKQEETNEDRDTAPAIVVYADLINTDDKRNRETAQMIYEQCIEQNL</sequence>
<proteinExistence type="predicted"/>
<evidence type="ECO:0000313" key="2">
    <source>
        <dbReference type="Proteomes" id="UP001597549"/>
    </source>
</evidence>
<dbReference type="Proteomes" id="UP001597549">
    <property type="component" value="Unassembled WGS sequence"/>
</dbReference>
<comment type="caution">
    <text evidence="1">The sequence shown here is derived from an EMBL/GenBank/DDBJ whole genome shotgun (WGS) entry which is preliminary data.</text>
</comment>
<dbReference type="Pfam" id="PF09952">
    <property type="entry name" value="AbiEi_2"/>
    <property type="match status" value="1"/>
</dbReference>